<dbReference type="EMBL" id="JQGA01000867">
    <property type="protein sequence ID" value="KGO72678.1"/>
    <property type="molecule type" value="Genomic_DNA"/>
</dbReference>
<keyword evidence="2" id="KW-1133">Transmembrane helix</keyword>
<dbReference type="AlphaFoldDB" id="A0A0A2L0I5"/>
<feature type="compositionally biased region" description="Basic and acidic residues" evidence="1">
    <location>
        <begin position="122"/>
        <end position="133"/>
    </location>
</feature>
<evidence type="ECO:0000313" key="5">
    <source>
        <dbReference type="Proteomes" id="UP000030104"/>
    </source>
</evidence>
<dbReference type="PhylomeDB" id="A0A0A2L0I5"/>
<name>A0A0A2L0I5_PENIT</name>
<feature type="signal peptide" evidence="3">
    <location>
        <begin position="1"/>
        <end position="23"/>
    </location>
</feature>
<sequence>MHIDRPSIFTLVLILGVTQSTTSHPVRTSKWIKTEQFLDPDAGGIWKVFEKDGYDLMPDPPHVKYNGNPAWSTHQNDEPREQSTQNDHFTTETSELGKPTVSILLPASPELSEQMHKTYRQQTEEKQKHHSSESSKSPISALAVQRQGHYNKIPQYLQTKIALDNEYIHATTPESCSHSSLGHSPSFFAYYFSFTTSGPKVMTFPQYPLPGVFTTVIILLVMVWITIFTIGLLELGNYLWRRKGEALDIEVAQGLHSQDGDVDLDETMKVPLGIVIASSESTRSRSVGEYGYEFLESVSSDYDSGSESDDDDYRIF</sequence>
<keyword evidence="3" id="KW-0732">Signal</keyword>
<dbReference type="OMA" id="GNYLWRR"/>
<organism evidence="4 5">
    <name type="scientific">Penicillium italicum</name>
    <name type="common">Blue mold</name>
    <dbReference type="NCBI Taxonomy" id="40296"/>
    <lineage>
        <taxon>Eukaryota</taxon>
        <taxon>Fungi</taxon>
        <taxon>Dikarya</taxon>
        <taxon>Ascomycota</taxon>
        <taxon>Pezizomycotina</taxon>
        <taxon>Eurotiomycetes</taxon>
        <taxon>Eurotiomycetidae</taxon>
        <taxon>Eurotiales</taxon>
        <taxon>Aspergillaceae</taxon>
        <taxon>Penicillium</taxon>
    </lineage>
</organism>
<evidence type="ECO:0000256" key="3">
    <source>
        <dbReference type="SAM" id="SignalP"/>
    </source>
</evidence>
<gene>
    <name evidence="4" type="ORF">PITC_056640</name>
</gene>
<feature type="chain" id="PRO_5002001835" evidence="3">
    <location>
        <begin position="24"/>
        <end position="316"/>
    </location>
</feature>
<feature type="transmembrane region" description="Helical" evidence="2">
    <location>
        <begin position="212"/>
        <end position="233"/>
    </location>
</feature>
<dbReference type="OrthoDB" id="4357234at2759"/>
<feature type="compositionally biased region" description="Polar residues" evidence="1">
    <location>
        <begin position="82"/>
        <end position="94"/>
    </location>
</feature>
<keyword evidence="5" id="KW-1185">Reference proteome</keyword>
<keyword evidence="2" id="KW-0812">Transmembrane</keyword>
<reference evidence="4 5" key="1">
    <citation type="journal article" date="2015" name="Mol. Plant Microbe Interact.">
        <title>Genome, transcriptome, and functional analyses of Penicillium expansum provide new insights into secondary metabolism and pathogenicity.</title>
        <authorList>
            <person name="Ballester A.R."/>
            <person name="Marcet-Houben M."/>
            <person name="Levin E."/>
            <person name="Sela N."/>
            <person name="Selma-Lazaro C."/>
            <person name="Carmona L."/>
            <person name="Wisniewski M."/>
            <person name="Droby S."/>
            <person name="Gonzalez-Candelas L."/>
            <person name="Gabaldon T."/>
        </authorList>
    </citation>
    <scope>NUCLEOTIDE SEQUENCE [LARGE SCALE GENOMIC DNA]</scope>
    <source>
        <strain evidence="4 5">PHI-1</strain>
    </source>
</reference>
<dbReference type="HOGENOM" id="CLU_880297_0_0_1"/>
<comment type="caution">
    <text evidence="4">The sequence shown here is derived from an EMBL/GenBank/DDBJ whole genome shotgun (WGS) entry which is preliminary data.</text>
</comment>
<proteinExistence type="predicted"/>
<evidence type="ECO:0000256" key="2">
    <source>
        <dbReference type="SAM" id="Phobius"/>
    </source>
</evidence>
<evidence type="ECO:0000313" key="4">
    <source>
        <dbReference type="EMBL" id="KGO72678.1"/>
    </source>
</evidence>
<accession>A0A0A2L0I5</accession>
<protein>
    <submittedName>
        <fullName evidence="4">Uncharacterized protein</fullName>
    </submittedName>
</protein>
<keyword evidence="2" id="KW-0472">Membrane</keyword>
<feature type="region of interest" description="Disordered" evidence="1">
    <location>
        <begin position="114"/>
        <end position="140"/>
    </location>
</feature>
<dbReference type="Proteomes" id="UP000030104">
    <property type="component" value="Unassembled WGS sequence"/>
</dbReference>
<feature type="region of interest" description="Disordered" evidence="1">
    <location>
        <begin position="59"/>
        <end position="96"/>
    </location>
</feature>
<evidence type="ECO:0000256" key="1">
    <source>
        <dbReference type="SAM" id="MobiDB-lite"/>
    </source>
</evidence>